<evidence type="ECO:0000256" key="1">
    <source>
        <dbReference type="SAM" id="MobiDB-lite"/>
    </source>
</evidence>
<evidence type="ECO:0000313" key="2">
    <source>
        <dbReference type="EMBL" id="KIM80014.1"/>
    </source>
</evidence>
<proteinExistence type="predicted"/>
<dbReference type="InParanoid" id="A0A0C3FJJ8"/>
<name>A0A0C3FJJ8_PILCF</name>
<dbReference type="EMBL" id="KN833006">
    <property type="protein sequence ID" value="KIM80014.1"/>
    <property type="molecule type" value="Genomic_DNA"/>
</dbReference>
<sequence>MNQQLSERTPRLDMYPTPPAQVHRHQANHTLLLIYIPRYHPGRADPSQQQSQQPLLYDHRSCVRYPDGGDEDSTFPSLFTTPCFASNSFLKIL</sequence>
<gene>
    <name evidence="2" type="ORF">PILCRDRAFT_822841</name>
</gene>
<dbReference type="Proteomes" id="UP000054166">
    <property type="component" value="Unassembled WGS sequence"/>
</dbReference>
<keyword evidence="3" id="KW-1185">Reference proteome</keyword>
<dbReference type="AlphaFoldDB" id="A0A0C3FJJ8"/>
<protein>
    <submittedName>
        <fullName evidence="2">Uncharacterized protein</fullName>
    </submittedName>
</protein>
<organism evidence="2 3">
    <name type="scientific">Piloderma croceum (strain F 1598)</name>
    <dbReference type="NCBI Taxonomy" id="765440"/>
    <lineage>
        <taxon>Eukaryota</taxon>
        <taxon>Fungi</taxon>
        <taxon>Dikarya</taxon>
        <taxon>Basidiomycota</taxon>
        <taxon>Agaricomycotina</taxon>
        <taxon>Agaricomycetes</taxon>
        <taxon>Agaricomycetidae</taxon>
        <taxon>Atheliales</taxon>
        <taxon>Atheliaceae</taxon>
        <taxon>Piloderma</taxon>
    </lineage>
</organism>
<dbReference type="HOGENOM" id="CLU_2400462_0_0_1"/>
<accession>A0A0C3FJJ8</accession>
<reference evidence="2 3" key="1">
    <citation type="submission" date="2014-04" db="EMBL/GenBank/DDBJ databases">
        <authorList>
            <consortium name="DOE Joint Genome Institute"/>
            <person name="Kuo A."/>
            <person name="Tarkka M."/>
            <person name="Buscot F."/>
            <person name="Kohler A."/>
            <person name="Nagy L.G."/>
            <person name="Floudas D."/>
            <person name="Copeland A."/>
            <person name="Barry K.W."/>
            <person name="Cichocki N."/>
            <person name="Veneault-Fourrey C."/>
            <person name="LaButti K."/>
            <person name="Lindquist E.A."/>
            <person name="Lipzen A."/>
            <person name="Lundell T."/>
            <person name="Morin E."/>
            <person name="Murat C."/>
            <person name="Sun H."/>
            <person name="Tunlid A."/>
            <person name="Henrissat B."/>
            <person name="Grigoriev I.V."/>
            <person name="Hibbett D.S."/>
            <person name="Martin F."/>
            <person name="Nordberg H.P."/>
            <person name="Cantor M.N."/>
            <person name="Hua S.X."/>
        </authorList>
    </citation>
    <scope>NUCLEOTIDE SEQUENCE [LARGE SCALE GENOMIC DNA]</scope>
    <source>
        <strain evidence="2 3">F 1598</strain>
    </source>
</reference>
<evidence type="ECO:0000313" key="3">
    <source>
        <dbReference type="Proteomes" id="UP000054166"/>
    </source>
</evidence>
<reference evidence="3" key="2">
    <citation type="submission" date="2015-01" db="EMBL/GenBank/DDBJ databases">
        <title>Evolutionary Origins and Diversification of the Mycorrhizal Mutualists.</title>
        <authorList>
            <consortium name="DOE Joint Genome Institute"/>
            <consortium name="Mycorrhizal Genomics Consortium"/>
            <person name="Kohler A."/>
            <person name="Kuo A."/>
            <person name="Nagy L.G."/>
            <person name="Floudas D."/>
            <person name="Copeland A."/>
            <person name="Barry K.W."/>
            <person name="Cichocki N."/>
            <person name="Veneault-Fourrey C."/>
            <person name="LaButti K."/>
            <person name="Lindquist E.A."/>
            <person name="Lipzen A."/>
            <person name="Lundell T."/>
            <person name="Morin E."/>
            <person name="Murat C."/>
            <person name="Riley R."/>
            <person name="Ohm R."/>
            <person name="Sun H."/>
            <person name="Tunlid A."/>
            <person name="Henrissat B."/>
            <person name="Grigoriev I.V."/>
            <person name="Hibbett D.S."/>
            <person name="Martin F."/>
        </authorList>
    </citation>
    <scope>NUCLEOTIDE SEQUENCE [LARGE SCALE GENOMIC DNA]</scope>
    <source>
        <strain evidence="3">F 1598</strain>
    </source>
</reference>
<feature type="region of interest" description="Disordered" evidence="1">
    <location>
        <begin position="1"/>
        <end position="21"/>
    </location>
</feature>